<dbReference type="RefSeq" id="WP_211699003.1">
    <property type="nucleotide sequence ID" value="NZ_CP046600.1"/>
</dbReference>
<dbReference type="Proteomes" id="UP000682202">
    <property type="component" value="Chromosome"/>
</dbReference>
<name>A0A975JY29_9MYCO</name>
<accession>A0A975JY29</accession>
<dbReference type="EMBL" id="CP046600">
    <property type="protein sequence ID" value="QUR67430.1"/>
    <property type="molecule type" value="Genomic_DNA"/>
</dbReference>
<reference evidence="2" key="1">
    <citation type="submission" date="2019-12" db="EMBL/GenBank/DDBJ databases">
        <title>Mycobacterium spongiae sp. nov.</title>
        <authorList>
            <person name="Stinear T."/>
        </authorList>
    </citation>
    <scope>NUCLEOTIDE SEQUENCE</scope>
    <source>
        <strain evidence="2">FSD4b-SM</strain>
    </source>
</reference>
<gene>
    <name evidence="2" type="ORF">F6B93_10285</name>
</gene>
<evidence type="ECO:0000313" key="3">
    <source>
        <dbReference type="Proteomes" id="UP000682202"/>
    </source>
</evidence>
<keyword evidence="3" id="KW-1185">Reference proteome</keyword>
<dbReference type="Pfam" id="PF00934">
    <property type="entry name" value="PE"/>
    <property type="match status" value="1"/>
</dbReference>
<evidence type="ECO:0000313" key="2">
    <source>
        <dbReference type="EMBL" id="QUR67430.1"/>
    </source>
</evidence>
<evidence type="ECO:0000259" key="1">
    <source>
        <dbReference type="Pfam" id="PF00934"/>
    </source>
</evidence>
<proteinExistence type="predicted"/>
<dbReference type="Gene3D" id="1.10.287.850">
    <property type="entry name" value="HP0062-like domain"/>
    <property type="match status" value="1"/>
</dbReference>
<protein>
    <submittedName>
        <fullName evidence="2">PE domain-containing protein</fullName>
    </submittedName>
</protein>
<sequence length="491" mass="46492">MSFVRMSPDLVTAAAGDLAGIRSLLGEANAAAAALTTGGLAPAADGVSMIVAEVFGAHAQEYQGLSAQMGAFHDEIIRLMNGSVAAYLSTELANAEQAVVNAVNAPAQALLGSPLIGGAASAAVEPAGAAASPVAGGPVAAGSAAAAAPVAGTPLTAASVAGAAARGALGAEGGVAPLLSARAVDGVPAAAEAVAAPAAINPAPAALNPAPEALGPALAAPALAQPAASHAPATTGSVYGAGQAGAAAAAEAVPAAQSFSLPLGPLQLSASFTDPTFGDGSFSAAGNVAATLTTPFGPVALLSASGTANVPLTGEIFVGANGTSPLGAVGASLSGTAVMTPEGPAIQITEGTLNLPPSIPLMAAQAGPYVTGGASLLNSADTVFTELTSGNVLGAANALVSAPLNYGEAVLFGQTTVALPGPLLTSALGLPATPQVHIPFGGVFAPLEPLTISWPTFGDGAGAIIGSEIELQGTGFGGLVPLFLNSVGLTT</sequence>
<dbReference type="SUPFAM" id="SSF140459">
    <property type="entry name" value="PE/PPE dimer-like"/>
    <property type="match status" value="1"/>
</dbReference>
<dbReference type="InterPro" id="IPR038332">
    <property type="entry name" value="PPE_sf"/>
</dbReference>
<dbReference type="InterPro" id="IPR000084">
    <property type="entry name" value="PE-PGRS_N"/>
</dbReference>
<dbReference type="AlphaFoldDB" id="A0A975JY29"/>
<dbReference type="KEGG" id="mspg:F6B93_10285"/>
<feature type="domain" description="PE" evidence="1">
    <location>
        <begin position="4"/>
        <end position="94"/>
    </location>
</feature>
<organism evidence="2 3">
    <name type="scientific">Mycobacterium spongiae</name>
    <dbReference type="NCBI Taxonomy" id="886343"/>
    <lineage>
        <taxon>Bacteria</taxon>
        <taxon>Bacillati</taxon>
        <taxon>Actinomycetota</taxon>
        <taxon>Actinomycetes</taxon>
        <taxon>Mycobacteriales</taxon>
        <taxon>Mycobacteriaceae</taxon>
        <taxon>Mycobacterium</taxon>
    </lineage>
</organism>